<dbReference type="PANTHER" id="PTHR43065">
    <property type="entry name" value="SENSOR HISTIDINE KINASE"/>
    <property type="match status" value="1"/>
</dbReference>
<comment type="catalytic activity">
    <reaction evidence="1">
        <text>ATP + protein L-histidine = ADP + protein N-phospho-L-histidine.</text>
        <dbReference type="EC" id="2.7.13.3"/>
    </reaction>
</comment>
<dbReference type="AlphaFoldDB" id="B0CFU6"/>
<dbReference type="SMART" id="SM00387">
    <property type="entry name" value="HATPase_c"/>
    <property type="match status" value="1"/>
</dbReference>
<dbReference type="SUPFAM" id="SSF55874">
    <property type="entry name" value="ATPase domain of HSP90 chaperone/DNA topoisomerase II/histidine kinase"/>
    <property type="match status" value="1"/>
</dbReference>
<gene>
    <name evidence="7" type="ordered locus">AM1_3254</name>
</gene>
<reference evidence="7 8" key="1">
    <citation type="journal article" date="2008" name="Proc. Natl. Acad. Sci. U.S.A.">
        <title>Niche adaptation and genome expansion in the chlorophyll d-producing cyanobacterium Acaryochloris marina.</title>
        <authorList>
            <person name="Swingley W.D."/>
            <person name="Chen M."/>
            <person name="Cheung P.C."/>
            <person name="Conrad A.L."/>
            <person name="Dejesa L.C."/>
            <person name="Hao J."/>
            <person name="Honchak B.M."/>
            <person name="Karbach L.E."/>
            <person name="Kurdoglu A."/>
            <person name="Lahiri S."/>
            <person name="Mastrian S.D."/>
            <person name="Miyashita H."/>
            <person name="Page L."/>
            <person name="Ramakrishna P."/>
            <person name="Satoh S."/>
            <person name="Sattley W.M."/>
            <person name="Shimada Y."/>
            <person name="Taylor H.L."/>
            <person name="Tomo T."/>
            <person name="Tsuchiya T."/>
            <person name="Wang Z.T."/>
            <person name="Raymond J."/>
            <person name="Mimuro M."/>
            <person name="Blankenship R.E."/>
            <person name="Touchman J.W."/>
        </authorList>
    </citation>
    <scope>NUCLEOTIDE SEQUENCE [LARGE SCALE GENOMIC DNA]</scope>
    <source>
        <strain evidence="8">MBIC 11017</strain>
    </source>
</reference>
<evidence type="ECO:0000259" key="5">
    <source>
        <dbReference type="PROSITE" id="PS50042"/>
    </source>
</evidence>
<evidence type="ECO:0000256" key="2">
    <source>
        <dbReference type="ARBA" id="ARBA00012438"/>
    </source>
</evidence>
<dbReference type="eggNOG" id="COG4191">
    <property type="taxonomic scope" value="Bacteria"/>
</dbReference>
<name>B0CFU6_ACAM1</name>
<dbReference type="InterPro" id="IPR005467">
    <property type="entry name" value="His_kinase_dom"/>
</dbReference>
<dbReference type="PROSITE" id="PS50109">
    <property type="entry name" value="HIS_KIN"/>
    <property type="match status" value="1"/>
</dbReference>
<keyword evidence="8" id="KW-1185">Reference proteome</keyword>
<dbReference type="STRING" id="329726.AM1_3254"/>
<dbReference type="EC" id="2.7.13.3" evidence="2"/>
<organism evidence="7 8">
    <name type="scientific">Acaryochloris marina (strain MBIC 11017)</name>
    <dbReference type="NCBI Taxonomy" id="329726"/>
    <lineage>
        <taxon>Bacteria</taxon>
        <taxon>Bacillati</taxon>
        <taxon>Cyanobacteriota</taxon>
        <taxon>Cyanophyceae</taxon>
        <taxon>Acaryochloridales</taxon>
        <taxon>Acaryochloridaceae</taxon>
        <taxon>Acaryochloris</taxon>
    </lineage>
</organism>
<sequence>MLCPDALTQIEVFRTLPPERLDWICDRTQHIHLTPGEILVREGEPPLGFFIQVSGQITVSRSSNGADMPVGRHVSPSFFGEIQCLTEDLVPVTLTADTNTDLYRLNCPDFLEVLHSCRDFEKNIFRTMEKRLRGLEFFIQSREKMAALGTLSAGLAHELNNPAAALVRVLKDVKPAILELQRMNLVYGQHQVDDEHTQQWLALRDHGFNAIAHPQNDPLVLGDREDALTDWLEDYGVDEAWKLAEPLAAGEVEPETLEQLMDRWRNSDTELRDMGLRWLALSFDVMGMIFRGLDGAERISTLVQSMKSYSYMDRAAQQEVDIHDGIEDTLRLFAFKLKHGIKVDRHYDQDLPKMMAFGSELNQVWTNLLDNAIDALGESPPTSEPPKITIRTCQKNSCIRVEVEDNGPGIPPEITTRILEPFFTTKPMGKGSGLGLDVVRRIVENRHGGSLMVESAPGKTCFAITLPLSRS</sequence>
<dbReference type="PRINTS" id="PR00344">
    <property type="entry name" value="BCTRLSENSOR"/>
</dbReference>
<keyword evidence="3 7" id="KW-0808">Transferase</keyword>
<dbReference type="PANTHER" id="PTHR43065:SF48">
    <property type="entry name" value="HISTIDINE KINASE"/>
    <property type="match status" value="1"/>
</dbReference>
<evidence type="ECO:0000256" key="4">
    <source>
        <dbReference type="ARBA" id="ARBA00023012"/>
    </source>
</evidence>
<dbReference type="Gene3D" id="3.30.565.10">
    <property type="entry name" value="Histidine kinase-like ATPase, C-terminal domain"/>
    <property type="match status" value="1"/>
</dbReference>
<dbReference type="InterPro" id="IPR000595">
    <property type="entry name" value="cNMP-bd_dom"/>
</dbReference>
<proteinExistence type="predicted"/>
<dbReference type="SMART" id="SM00100">
    <property type="entry name" value="cNMP"/>
    <property type="match status" value="1"/>
</dbReference>
<dbReference type="InterPro" id="IPR004358">
    <property type="entry name" value="Sig_transdc_His_kin-like_C"/>
</dbReference>
<dbReference type="RefSeq" id="WP_012163659.1">
    <property type="nucleotide sequence ID" value="NC_009925.1"/>
</dbReference>
<accession>B0CFU6</accession>
<dbReference type="Pfam" id="PF00027">
    <property type="entry name" value="cNMP_binding"/>
    <property type="match status" value="1"/>
</dbReference>
<dbReference type="GO" id="GO:0000160">
    <property type="term" value="P:phosphorelay signal transduction system"/>
    <property type="evidence" value="ECO:0007669"/>
    <property type="project" value="UniProtKB-KW"/>
</dbReference>
<dbReference type="SUPFAM" id="SSF51206">
    <property type="entry name" value="cAMP-binding domain-like"/>
    <property type="match status" value="1"/>
</dbReference>
<keyword evidence="4" id="KW-0902">Two-component regulatory system</keyword>
<keyword evidence="3 7" id="KW-0418">Kinase</keyword>
<dbReference type="InterPro" id="IPR036890">
    <property type="entry name" value="HATPase_C_sf"/>
</dbReference>
<dbReference type="KEGG" id="amr:AM1_3254"/>
<dbReference type="InterPro" id="IPR003594">
    <property type="entry name" value="HATPase_dom"/>
</dbReference>
<dbReference type="eggNOG" id="COG0664">
    <property type="taxonomic scope" value="Bacteria"/>
</dbReference>
<dbReference type="CDD" id="cd00038">
    <property type="entry name" value="CAP_ED"/>
    <property type="match status" value="1"/>
</dbReference>
<evidence type="ECO:0000313" key="7">
    <source>
        <dbReference type="EMBL" id="ABW28250.1"/>
    </source>
</evidence>
<dbReference type="Gene3D" id="2.60.120.10">
    <property type="entry name" value="Jelly Rolls"/>
    <property type="match status" value="1"/>
</dbReference>
<dbReference type="Proteomes" id="UP000000268">
    <property type="component" value="Chromosome"/>
</dbReference>
<evidence type="ECO:0000256" key="1">
    <source>
        <dbReference type="ARBA" id="ARBA00000085"/>
    </source>
</evidence>
<dbReference type="InterPro" id="IPR018490">
    <property type="entry name" value="cNMP-bd_dom_sf"/>
</dbReference>
<evidence type="ECO:0000259" key="6">
    <source>
        <dbReference type="PROSITE" id="PS50109"/>
    </source>
</evidence>
<dbReference type="Gene3D" id="1.10.287.130">
    <property type="match status" value="1"/>
</dbReference>
<evidence type="ECO:0000256" key="3">
    <source>
        <dbReference type="ARBA" id="ARBA00022777"/>
    </source>
</evidence>
<dbReference type="HOGENOM" id="CLU_000445_114_81_3"/>
<dbReference type="OrthoDB" id="9773246at2"/>
<protein>
    <recommendedName>
        <fullName evidence="2">histidine kinase</fullName>
        <ecNumber evidence="2">2.7.13.3</ecNumber>
    </recommendedName>
</protein>
<dbReference type="PROSITE" id="PS50042">
    <property type="entry name" value="CNMP_BINDING_3"/>
    <property type="match status" value="1"/>
</dbReference>
<dbReference type="EMBL" id="CP000828">
    <property type="protein sequence ID" value="ABW28250.1"/>
    <property type="molecule type" value="Genomic_DNA"/>
</dbReference>
<dbReference type="Pfam" id="PF02518">
    <property type="entry name" value="HATPase_c"/>
    <property type="match status" value="1"/>
</dbReference>
<dbReference type="GO" id="GO:0004673">
    <property type="term" value="F:protein histidine kinase activity"/>
    <property type="evidence" value="ECO:0007669"/>
    <property type="project" value="UniProtKB-EC"/>
</dbReference>
<feature type="domain" description="Cyclic nucleotide-binding" evidence="5">
    <location>
        <begin position="12"/>
        <end position="131"/>
    </location>
</feature>
<feature type="domain" description="Histidine kinase" evidence="6">
    <location>
        <begin position="296"/>
        <end position="470"/>
    </location>
</feature>
<dbReference type="InterPro" id="IPR014710">
    <property type="entry name" value="RmlC-like_jellyroll"/>
</dbReference>
<evidence type="ECO:0000313" key="8">
    <source>
        <dbReference type="Proteomes" id="UP000000268"/>
    </source>
</evidence>